<dbReference type="GO" id="GO:0005737">
    <property type="term" value="C:cytoplasm"/>
    <property type="evidence" value="ECO:0007669"/>
    <property type="project" value="UniProtKB-SubCell"/>
</dbReference>
<evidence type="ECO:0000313" key="21">
    <source>
        <dbReference type="EMBL" id="OAF68577.1"/>
    </source>
</evidence>
<evidence type="ECO:0000256" key="5">
    <source>
        <dbReference type="ARBA" id="ARBA00012464"/>
    </source>
</evidence>
<evidence type="ECO:0000256" key="14">
    <source>
        <dbReference type="ARBA" id="ARBA00030669"/>
    </source>
</evidence>
<keyword evidence="9 18" id="KW-0694">RNA-binding</keyword>
<keyword evidence="18" id="KW-0963">Cytoplasm</keyword>
<evidence type="ECO:0000256" key="7">
    <source>
        <dbReference type="ARBA" id="ARBA00022555"/>
    </source>
</evidence>
<dbReference type="EMBL" id="LWCA01000422">
    <property type="protein sequence ID" value="OAF68577.1"/>
    <property type="molecule type" value="Genomic_DNA"/>
</dbReference>
<keyword evidence="22" id="KW-1185">Reference proteome</keyword>
<organism evidence="21 22">
    <name type="scientific">Intoshia linei</name>
    <dbReference type="NCBI Taxonomy" id="1819745"/>
    <lineage>
        <taxon>Eukaryota</taxon>
        <taxon>Metazoa</taxon>
        <taxon>Spiralia</taxon>
        <taxon>Lophotrochozoa</taxon>
        <taxon>Mesozoa</taxon>
        <taxon>Orthonectida</taxon>
        <taxon>Rhopaluridae</taxon>
        <taxon>Intoshia</taxon>
    </lineage>
</organism>
<dbReference type="PANTHER" id="PTHR12944">
    <property type="entry name" value="SOLUBLE LIVER ANTIGEN/LIVER PANCREAS ANTIGEN"/>
    <property type="match status" value="1"/>
</dbReference>
<dbReference type="UniPathway" id="UPA00906">
    <property type="reaction ID" value="UER00898"/>
</dbReference>
<comment type="subcellular location">
    <subcellularLocation>
        <location evidence="18">Cytoplasm</location>
    </subcellularLocation>
</comment>
<dbReference type="InterPro" id="IPR019872">
    <property type="entry name" value="Sec-tRNA_Se_transferase"/>
</dbReference>
<evidence type="ECO:0000256" key="8">
    <source>
        <dbReference type="ARBA" id="ARBA00022679"/>
    </source>
</evidence>
<dbReference type="GO" id="GO:0098621">
    <property type="term" value="F:O-phosphoseryl-tRNA(Sec) selenium transferase activity"/>
    <property type="evidence" value="ECO:0007669"/>
    <property type="project" value="UniProtKB-EC"/>
</dbReference>
<keyword evidence="10 18" id="KW-0663">Pyridoxal phosphate</keyword>
<protein>
    <recommendedName>
        <fullName evidence="6 18">O-phosphoseryl-tRNA(Sec) selenium transferase</fullName>
        <ecNumber evidence="5 18">2.9.1.2</ecNumber>
    </recommendedName>
    <alternativeName>
        <fullName evidence="14 18">Selenocysteine synthase</fullName>
    </alternativeName>
    <alternativeName>
        <fullName evidence="15 18">Selenocysteinyl-tRNA(Sec) synthase</fullName>
    </alternativeName>
    <alternativeName>
        <fullName evidence="16 18">Sep-tRNA:Sec-tRNA synthase</fullName>
    </alternativeName>
</protein>
<accession>A0A177B2Q9</accession>
<evidence type="ECO:0000313" key="22">
    <source>
        <dbReference type="Proteomes" id="UP000078046"/>
    </source>
</evidence>
<comment type="pathway">
    <text evidence="3 18">Aminoacyl-tRNA biosynthesis; selenocysteinyl-tRNA(Sec) biosynthesis; selenocysteinyl-tRNA(Sec) from L-seryl-tRNA(Sec) (archaeal/eukaryal route): step 2/2.</text>
</comment>
<comment type="subunit">
    <text evidence="13">Homotetramer formed by a catalytic dimer and a non-catalytic dimer serving as a binding platform that orients tRNASec for catalysis. Each tetramer binds the CCA ends of two tRNAs which point to the active sites of the catalytic dimer.</text>
</comment>
<keyword evidence="8 18" id="KW-0808">Transferase</keyword>
<evidence type="ECO:0000256" key="17">
    <source>
        <dbReference type="ARBA" id="ARBA00048808"/>
    </source>
</evidence>
<evidence type="ECO:0000256" key="12">
    <source>
        <dbReference type="ARBA" id="ARBA00023266"/>
    </source>
</evidence>
<dbReference type="GO" id="GO:0000049">
    <property type="term" value="F:tRNA binding"/>
    <property type="evidence" value="ECO:0007669"/>
    <property type="project" value="UniProtKB-UniRule"/>
</dbReference>
<evidence type="ECO:0000256" key="19">
    <source>
        <dbReference type="PIRSR" id="PIRSR017689-1"/>
    </source>
</evidence>
<reference evidence="21 22" key="1">
    <citation type="submission" date="2016-04" db="EMBL/GenBank/DDBJ databases">
        <title>The genome of Intoshia linei affirms orthonectids as highly simplified spiralians.</title>
        <authorList>
            <person name="Mikhailov K.V."/>
            <person name="Slusarev G.S."/>
            <person name="Nikitin M.A."/>
            <person name="Logacheva M.D."/>
            <person name="Penin A."/>
            <person name="Aleoshin V."/>
            <person name="Panchin Y.V."/>
        </authorList>
    </citation>
    <scope>NUCLEOTIDE SEQUENCE [LARGE SCALE GENOMIC DNA]</scope>
    <source>
        <strain evidence="21">Intl2013</strain>
        <tissue evidence="21">Whole animal</tissue>
    </source>
</reference>
<dbReference type="AlphaFoldDB" id="A0A177B2Q9"/>
<comment type="cofactor">
    <cofactor evidence="1 18 20">
        <name>pyridoxal 5'-phosphate</name>
        <dbReference type="ChEBI" id="CHEBI:597326"/>
    </cofactor>
</comment>
<evidence type="ECO:0000256" key="13">
    <source>
        <dbReference type="ARBA" id="ARBA00026053"/>
    </source>
</evidence>
<proteinExistence type="inferred from homology"/>
<dbReference type="Gene3D" id="3.40.640.10">
    <property type="entry name" value="Type I PLP-dependent aspartate aminotransferase-like (Major domain)"/>
    <property type="match status" value="1"/>
</dbReference>
<feature type="binding site" evidence="19">
    <location>
        <position position="325"/>
    </location>
    <ligand>
        <name>substrate</name>
    </ligand>
</feature>
<evidence type="ECO:0000256" key="11">
    <source>
        <dbReference type="ARBA" id="ARBA00022917"/>
    </source>
</evidence>
<evidence type="ECO:0000256" key="4">
    <source>
        <dbReference type="ARBA" id="ARBA00007037"/>
    </source>
</evidence>
<comment type="catalytic activity">
    <reaction evidence="17 18">
        <text>O-phospho-L-seryl-tRNA(Sec) + selenophosphate + H2O = L-selenocysteinyl-tRNA(Sec) + 2 phosphate</text>
        <dbReference type="Rhea" id="RHEA:25041"/>
        <dbReference type="Rhea" id="RHEA-COMP:9743"/>
        <dbReference type="Rhea" id="RHEA-COMP:9947"/>
        <dbReference type="ChEBI" id="CHEBI:15377"/>
        <dbReference type="ChEBI" id="CHEBI:16144"/>
        <dbReference type="ChEBI" id="CHEBI:43474"/>
        <dbReference type="ChEBI" id="CHEBI:78551"/>
        <dbReference type="ChEBI" id="CHEBI:78573"/>
        <dbReference type="EC" id="2.9.1.2"/>
    </reaction>
</comment>
<feature type="site" description="May act as a substrate filter by repelling compounds with a negatively charged alpha-carboxylate" evidence="20">
    <location>
        <position position="86"/>
    </location>
</feature>
<dbReference type="Proteomes" id="UP000078046">
    <property type="component" value="Unassembled WGS sequence"/>
</dbReference>
<dbReference type="Pfam" id="PF05889">
    <property type="entry name" value="SepSecS"/>
    <property type="match status" value="1"/>
</dbReference>
<keyword evidence="11 18" id="KW-0648">Protein biosynthesis</keyword>
<evidence type="ECO:0000256" key="1">
    <source>
        <dbReference type="ARBA" id="ARBA00001933"/>
    </source>
</evidence>
<dbReference type="PANTHER" id="PTHR12944:SF2">
    <property type="entry name" value="O-PHOSPHOSERYL-TRNA(SEC) SELENIUM TRANSFERASE"/>
    <property type="match status" value="1"/>
</dbReference>
<gene>
    <name evidence="21" type="ORF">A3Q56_03707</name>
</gene>
<evidence type="ECO:0000256" key="6">
    <source>
        <dbReference type="ARBA" id="ARBA00021963"/>
    </source>
</evidence>
<dbReference type="SUPFAM" id="SSF53383">
    <property type="entry name" value="PLP-dependent transferases"/>
    <property type="match status" value="1"/>
</dbReference>
<dbReference type="InterPro" id="IPR015421">
    <property type="entry name" value="PyrdxlP-dep_Trfase_major"/>
</dbReference>
<evidence type="ECO:0000256" key="16">
    <source>
        <dbReference type="ARBA" id="ARBA00032693"/>
    </source>
</evidence>
<feature type="binding site" evidence="19">
    <location>
        <position position="110"/>
    </location>
    <ligand>
        <name>substrate</name>
    </ligand>
</feature>
<feature type="binding site" evidence="19">
    <location>
        <position position="283"/>
    </location>
    <ligand>
        <name>tRNA</name>
        <dbReference type="ChEBI" id="CHEBI:17843"/>
    </ligand>
</feature>
<feature type="modified residue" description="N6-(pyridoxal phosphate)lysine" evidence="20">
    <location>
        <position position="296"/>
    </location>
</feature>
<keyword evidence="7 18" id="KW-0820">tRNA-binding</keyword>
<dbReference type="InterPro" id="IPR008829">
    <property type="entry name" value="SepSecS/SepCysS"/>
</dbReference>
<dbReference type="OrthoDB" id="10263545at2759"/>
<comment type="function">
    <text evidence="2 18">Converts O-phosphoseryl-tRNA(Sec) to selenocysteinyl-tRNA(Sec) required for selenoprotein biosynthesis.</text>
</comment>
<evidence type="ECO:0000256" key="3">
    <source>
        <dbReference type="ARBA" id="ARBA00004822"/>
    </source>
</evidence>
<evidence type="ECO:0000256" key="20">
    <source>
        <dbReference type="PIRSR" id="PIRSR017689-50"/>
    </source>
</evidence>
<evidence type="ECO:0000256" key="10">
    <source>
        <dbReference type="ARBA" id="ARBA00022898"/>
    </source>
</evidence>
<dbReference type="EC" id="2.9.1.2" evidence="5 18"/>
<evidence type="ECO:0000256" key="9">
    <source>
        <dbReference type="ARBA" id="ARBA00022884"/>
    </source>
</evidence>
<comment type="similarity">
    <text evidence="4 18">Belongs to the SepSecS family.</text>
</comment>
<dbReference type="GO" id="GO:0001717">
    <property type="term" value="P:conversion of seryl-tRNAsec to selenocys-tRNAsec"/>
    <property type="evidence" value="ECO:0007669"/>
    <property type="project" value="UniProtKB-UniRule"/>
</dbReference>
<feature type="binding site" evidence="19">
    <location>
        <position position="87"/>
    </location>
    <ligand>
        <name>pyridoxal 5'-phosphate</name>
        <dbReference type="ChEBI" id="CHEBI:597326"/>
    </ligand>
</feature>
<evidence type="ECO:0000256" key="2">
    <source>
        <dbReference type="ARBA" id="ARBA00002552"/>
    </source>
</evidence>
<evidence type="ECO:0000256" key="18">
    <source>
        <dbReference type="PIRNR" id="PIRNR017689"/>
    </source>
</evidence>
<sequence length="489" mass="55222">MDNDILNSLSQYLPSAYKNRFVDQNQKIKKDLKILLETVLNILYNYVNYFKGKIPEKGWSKIQINYFLYLLSLFECNNIDGPGLGEREGRVYSSLIENVSYGFAHGMGRSGDLTAIQPKALGSSVLSKLCNKLILNLIRLSGIKSCKTCFVCPMATGMSMMLVLLSFKKMKTHAKYCIWSRIDQKSCFKCIVNAGLIPIIIENELVDDELRTNIPQIKHEIENLGKDNILCIISTTSCFSPRAHDRIDTIAKICQEYELFHMVNNAYGLQSSKCCHLIETGNRTGRIDVFVQSCDKNLMIPVGGSIIAGFSKKLVNEISSAYVGRASNTPSIHLCITLLEMGVQKYLELLKNRKQMYTYLHQAIQNVAQDFGEKLLEIPHNSISMAMTITTKNTSKNVTELGGYLYNCNVTGVRVIDKKSTKKIENTFFLGYGSHCNNYPYSYVTVAAAIGQTTQEIDSFIKKFRKSYFKWTTSAKTDCRILENNQDSD</sequence>
<keyword evidence="12 18" id="KW-0711">Selenium</keyword>
<dbReference type="InterPro" id="IPR015424">
    <property type="entry name" value="PyrdxlP-dep_Trfase"/>
</dbReference>
<dbReference type="NCBIfam" id="TIGR03531">
    <property type="entry name" value="selenium_SpcS"/>
    <property type="match status" value="1"/>
</dbReference>
<dbReference type="GO" id="GO:0001514">
    <property type="term" value="P:selenocysteine incorporation"/>
    <property type="evidence" value="ECO:0007669"/>
    <property type="project" value="TreeGrafter"/>
</dbReference>
<evidence type="ECO:0000256" key="15">
    <source>
        <dbReference type="ARBA" id="ARBA00032048"/>
    </source>
</evidence>
<feature type="binding site" evidence="19">
    <location>
        <position position="117"/>
    </location>
    <ligand>
        <name>substrate</name>
    </ligand>
</feature>
<comment type="caution">
    <text evidence="21">The sequence shown here is derived from an EMBL/GenBank/DDBJ whole genome shotgun (WGS) entry which is preliminary data.</text>
</comment>
<feature type="binding site" evidence="19">
    <location>
        <position position="109"/>
    </location>
    <ligand>
        <name>substrate</name>
    </ligand>
</feature>
<name>A0A177B2Q9_9BILA</name>
<dbReference type="PIRSF" id="PIRSF017689">
    <property type="entry name" value="SepSecS"/>
    <property type="match status" value="1"/>
</dbReference>